<dbReference type="PANTHER" id="PTHR38686:SF1">
    <property type="entry name" value="APOLIPOPROTEIN N-ACYLTRANSFERASE"/>
    <property type="match status" value="1"/>
</dbReference>
<evidence type="ECO:0000256" key="4">
    <source>
        <dbReference type="ARBA" id="ARBA00022692"/>
    </source>
</evidence>
<keyword evidence="5 8" id="KW-1133">Transmembrane helix</keyword>
<dbReference type="CDD" id="cd07571">
    <property type="entry name" value="ALP_N-acyl_transferase"/>
    <property type="match status" value="1"/>
</dbReference>
<evidence type="ECO:0000256" key="1">
    <source>
        <dbReference type="ARBA" id="ARBA00004651"/>
    </source>
</evidence>
<reference evidence="11" key="1">
    <citation type="journal article" date="2019" name="Int. J. Syst. Evol. Microbiol.">
        <title>The Global Catalogue of Microorganisms (GCM) 10K type strain sequencing project: providing services to taxonomists for standard genome sequencing and annotation.</title>
        <authorList>
            <consortium name="The Broad Institute Genomics Platform"/>
            <consortium name="The Broad Institute Genome Sequencing Center for Infectious Disease"/>
            <person name="Wu L."/>
            <person name="Ma J."/>
        </authorList>
    </citation>
    <scope>NUCLEOTIDE SEQUENCE [LARGE SCALE GENOMIC DNA]</scope>
    <source>
        <strain evidence="11">CGMCC 4.7144</strain>
    </source>
</reference>
<dbReference type="PROSITE" id="PS50263">
    <property type="entry name" value="CN_HYDROLASE"/>
    <property type="match status" value="1"/>
</dbReference>
<evidence type="ECO:0000256" key="7">
    <source>
        <dbReference type="ARBA" id="ARBA00023315"/>
    </source>
</evidence>
<proteinExistence type="inferred from homology"/>
<accession>A0ABW1H5V6</accession>
<dbReference type="InterPro" id="IPR045378">
    <property type="entry name" value="LNT_N"/>
</dbReference>
<evidence type="ECO:0000256" key="8">
    <source>
        <dbReference type="HAMAP-Rule" id="MF_01148"/>
    </source>
</evidence>
<comment type="similarity">
    <text evidence="8">Belongs to the CN hydrolase family. Apolipoprotein N-acyltransferase subfamily.</text>
</comment>
<name>A0ABW1H5V6_9ACTN</name>
<keyword evidence="11" id="KW-1185">Reference proteome</keyword>
<evidence type="ECO:0000256" key="5">
    <source>
        <dbReference type="ARBA" id="ARBA00022989"/>
    </source>
</evidence>
<comment type="pathway">
    <text evidence="8">Protein modification; lipoprotein biosynthesis (N-acyl transfer).</text>
</comment>
<dbReference type="GO" id="GO:0016746">
    <property type="term" value="F:acyltransferase activity"/>
    <property type="evidence" value="ECO:0007669"/>
    <property type="project" value="UniProtKB-KW"/>
</dbReference>
<dbReference type="RefSeq" id="WP_377511478.1">
    <property type="nucleotide sequence ID" value="NZ_JBHSQS010000007.1"/>
</dbReference>
<keyword evidence="3 8" id="KW-0808">Transferase</keyword>
<gene>
    <name evidence="8 10" type="primary">lnt</name>
    <name evidence="10" type="ORF">ACFQGL_14610</name>
</gene>
<evidence type="ECO:0000313" key="10">
    <source>
        <dbReference type="EMBL" id="MFC5924578.1"/>
    </source>
</evidence>
<keyword evidence="7 8" id="KW-0012">Acyltransferase</keyword>
<comment type="function">
    <text evidence="8">Catalyzes the phospholipid dependent N-acylation of the N-terminal cysteine of apolipoprotein, the last step in lipoprotein maturation.</text>
</comment>
<keyword evidence="4 8" id="KW-0812">Transmembrane</keyword>
<feature type="transmembrane region" description="Helical" evidence="8">
    <location>
        <begin position="25"/>
        <end position="42"/>
    </location>
</feature>
<dbReference type="EC" id="2.3.1.269" evidence="8"/>
<comment type="subcellular location">
    <subcellularLocation>
        <location evidence="1 8">Cell membrane</location>
        <topology evidence="1 8">Multi-pass membrane protein</topology>
    </subcellularLocation>
</comment>
<feature type="transmembrane region" description="Helical" evidence="8">
    <location>
        <begin position="72"/>
        <end position="92"/>
    </location>
</feature>
<dbReference type="Proteomes" id="UP001596226">
    <property type="component" value="Unassembled WGS sequence"/>
</dbReference>
<feature type="transmembrane region" description="Helical" evidence="8">
    <location>
        <begin position="98"/>
        <end position="123"/>
    </location>
</feature>
<keyword evidence="2 8" id="KW-1003">Cell membrane</keyword>
<evidence type="ECO:0000313" key="11">
    <source>
        <dbReference type="Proteomes" id="UP001596226"/>
    </source>
</evidence>
<comment type="catalytic activity">
    <reaction evidence="8">
        <text>N-terminal S-1,2-diacyl-sn-glyceryl-L-cysteinyl-[lipoprotein] + a glycerophospholipid = N-acyl-S-1,2-diacyl-sn-glyceryl-L-cysteinyl-[lipoprotein] + a 2-acyl-sn-glycero-3-phospholipid + H(+)</text>
        <dbReference type="Rhea" id="RHEA:48228"/>
        <dbReference type="Rhea" id="RHEA-COMP:14681"/>
        <dbReference type="Rhea" id="RHEA-COMP:14684"/>
        <dbReference type="ChEBI" id="CHEBI:15378"/>
        <dbReference type="ChEBI" id="CHEBI:136912"/>
        <dbReference type="ChEBI" id="CHEBI:140656"/>
        <dbReference type="ChEBI" id="CHEBI:140657"/>
        <dbReference type="ChEBI" id="CHEBI:140660"/>
        <dbReference type="EC" id="2.3.1.269"/>
    </reaction>
</comment>
<feature type="domain" description="CN hydrolase" evidence="9">
    <location>
        <begin position="243"/>
        <end position="498"/>
    </location>
</feature>
<dbReference type="InterPro" id="IPR004563">
    <property type="entry name" value="Apolipo_AcylTrfase"/>
</dbReference>
<evidence type="ECO:0000256" key="6">
    <source>
        <dbReference type="ARBA" id="ARBA00023136"/>
    </source>
</evidence>
<comment type="caution">
    <text evidence="10">The sequence shown here is derived from an EMBL/GenBank/DDBJ whole genome shotgun (WGS) entry which is preliminary data.</text>
</comment>
<feature type="transmembrane region" description="Helical" evidence="8">
    <location>
        <begin position="130"/>
        <end position="147"/>
    </location>
</feature>
<dbReference type="HAMAP" id="MF_01148">
    <property type="entry name" value="Lnt"/>
    <property type="match status" value="1"/>
</dbReference>
<evidence type="ECO:0000259" key="9">
    <source>
        <dbReference type="PROSITE" id="PS50263"/>
    </source>
</evidence>
<dbReference type="Gene3D" id="3.60.110.10">
    <property type="entry name" value="Carbon-nitrogen hydrolase"/>
    <property type="match status" value="1"/>
</dbReference>
<dbReference type="Pfam" id="PF20154">
    <property type="entry name" value="LNT_N"/>
    <property type="match status" value="1"/>
</dbReference>
<keyword evidence="6 8" id="KW-0472">Membrane</keyword>
<dbReference type="EMBL" id="JBHSQS010000007">
    <property type="protein sequence ID" value="MFC5924578.1"/>
    <property type="molecule type" value="Genomic_DNA"/>
</dbReference>
<feature type="transmembrane region" description="Helical" evidence="8">
    <location>
        <begin position="510"/>
        <end position="530"/>
    </location>
</feature>
<dbReference type="InterPro" id="IPR036526">
    <property type="entry name" value="C-N_Hydrolase_sf"/>
</dbReference>
<evidence type="ECO:0000256" key="2">
    <source>
        <dbReference type="ARBA" id="ARBA00022475"/>
    </source>
</evidence>
<protein>
    <recommendedName>
        <fullName evidence="8">Apolipoprotein N-acyltransferase</fullName>
        <shortName evidence="8">ALP N-acyltransferase</shortName>
        <ecNumber evidence="8">2.3.1.269</ecNumber>
    </recommendedName>
</protein>
<dbReference type="InterPro" id="IPR003010">
    <property type="entry name" value="C-N_Hydrolase"/>
</dbReference>
<feature type="transmembrane region" description="Helical" evidence="8">
    <location>
        <begin position="173"/>
        <end position="200"/>
    </location>
</feature>
<dbReference type="SUPFAM" id="SSF56317">
    <property type="entry name" value="Carbon-nitrogen hydrolase"/>
    <property type="match status" value="1"/>
</dbReference>
<organism evidence="10 11">
    <name type="scientific">Micromonospora vulcania</name>
    <dbReference type="NCBI Taxonomy" id="1441873"/>
    <lineage>
        <taxon>Bacteria</taxon>
        <taxon>Bacillati</taxon>
        <taxon>Actinomycetota</taxon>
        <taxon>Actinomycetes</taxon>
        <taxon>Micromonosporales</taxon>
        <taxon>Micromonosporaceae</taxon>
        <taxon>Micromonospora</taxon>
    </lineage>
</organism>
<evidence type="ECO:0000256" key="3">
    <source>
        <dbReference type="ARBA" id="ARBA00022679"/>
    </source>
</evidence>
<dbReference type="Pfam" id="PF00795">
    <property type="entry name" value="CN_hydrolase"/>
    <property type="match status" value="1"/>
</dbReference>
<dbReference type="PANTHER" id="PTHR38686">
    <property type="entry name" value="APOLIPOPROTEIN N-ACYLTRANSFERASE"/>
    <property type="match status" value="1"/>
</dbReference>
<sequence>MTTLDRDETHAPAVPPRPADAHRPLPLRVAVPMAVAAGLALLAAFPPYGVWPLAPVGVALLAAAAHRRRLRAGAGLGFVTGVALFAPMLAWTNLHTGYLPWVLLSLLQAGYLALLGAATAWVTPLAERRWWAWPALTGLLWVGQEAMRDRTPFGGFPWGRLAFSQDNSPLLRLAALGGAPLVTFAVAITGGLLVTAAWRGLGGGRTAGTRRWLPVAVPAAAAVALCAVGLLVPVARTGGGDTVTVAIVQGNVPRLGLDFNAQRQAVLNNHVDATLELAAQVAAGTRAQPDLVVWPENSSDIDPLRNPGAGSRISQAADTIAAPILVGAVLLGPDAGQVRNAGILWRPGTGADLSQLYTKRHPVPFAEYVPLRDIARAVSKKVDLIRNDFVPGSTPGVVRAGPAVLGDVICFEVAYDEVVRDTVTGGAQLLVVQTNNATFNVAEARQQLAMVRLRAVEHGRPALMASTVGVSGFVTPDGRVSDATGFNTREVVVRQLRLDDGRTLATRLGWWPEVALAGLAVAALAGAAVLRRRQRVLPG</sequence>
<feature type="transmembrane region" description="Helical" evidence="8">
    <location>
        <begin position="212"/>
        <end position="232"/>
    </location>
</feature>
<dbReference type="NCBIfam" id="TIGR00546">
    <property type="entry name" value="lnt"/>
    <property type="match status" value="1"/>
</dbReference>